<dbReference type="Pfam" id="PF09685">
    <property type="entry name" value="MamF_MmsF"/>
    <property type="match status" value="1"/>
</dbReference>
<keyword evidence="2 5" id="KW-0812">Transmembrane</keyword>
<dbReference type="AlphaFoldDB" id="A0A9Q4B022"/>
<keyword evidence="4 5" id="KW-0472">Membrane</keyword>
<dbReference type="Proteomes" id="UP001057753">
    <property type="component" value="Unassembled WGS sequence"/>
</dbReference>
<evidence type="ECO:0000256" key="5">
    <source>
        <dbReference type="SAM" id="Phobius"/>
    </source>
</evidence>
<name>A0A9Q4B022_SALAG</name>
<dbReference type="InterPro" id="IPR019109">
    <property type="entry name" value="MamF_MmsF"/>
</dbReference>
<evidence type="ECO:0000256" key="3">
    <source>
        <dbReference type="ARBA" id="ARBA00022989"/>
    </source>
</evidence>
<comment type="subcellular location">
    <subcellularLocation>
        <location evidence="1">Membrane</location>
        <topology evidence="1">Multi-pass membrane protein</topology>
    </subcellularLocation>
</comment>
<protein>
    <submittedName>
        <fullName evidence="6">DUF4870 domain-containing protein</fullName>
    </submittedName>
</protein>
<dbReference type="RefSeq" id="WP_257820566.1">
    <property type="nucleotide sequence ID" value="NZ_JABXYM010000001.1"/>
</dbReference>
<evidence type="ECO:0000256" key="2">
    <source>
        <dbReference type="ARBA" id="ARBA00022692"/>
    </source>
</evidence>
<gene>
    <name evidence="6" type="ORF">HXA33_04660</name>
</gene>
<dbReference type="EMBL" id="JABXYM010000001">
    <property type="protein sequence ID" value="MCR6095828.1"/>
    <property type="molecule type" value="Genomic_DNA"/>
</dbReference>
<reference evidence="6" key="1">
    <citation type="submission" date="2020-06" db="EMBL/GenBank/DDBJ databases">
        <title>Insight into the genomes of haloalkaliphilic bacilli from Kenyan soda lakes.</title>
        <authorList>
            <person name="Mwirichia R."/>
            <person name="Villamizar G.C."/>
            <person name="Poehlein A."/>
            <person name="Mugweru J."/>
            <person name="Kipnyargis A."/>
            <person name="Kiplimo D."/>
            <person name="Orwa P."/>
            <person name="Daniel R."/>
        </authorList>
    </citation>
    <scope>NUCLEOTIDE SEQUENCE</scope>
    <source>
        <strain evidence="6">B1096_S55</strain>
    </source>
</reference>
<evidence type="ECO:0000313" key="7">
    <source>
        <dbReference type="Proteomes" id="UP001057753"/>
    </source>
</evidence>
<proteinExistence type="predicted"/>
<evidence type="ECO:0000313" key="6">
    <source>
        <dbReference type="EMBL" id="MCR6095828.1"/>
    </source>
</evidence>
<evidence type="ECO:0000256" key="4">
    <source>
        <dbReference type="ARBA" id="ARBA00023136"/>
    </source>
</evidence>
<sequence length="112" mass="13317">MTVRDERLFAFLIYMFSFFGVLIGAFLVWFLKRRESEYVYNHGKNYFNFLITYSIYALIIFILIGFNPPIFLTLLLTLSALIIFFHIRAAIHAFKGLHYQVPLSIRFFKTNT</sequence>
<organism evidence="6 7">
    <name type="scientific">Salipaludibacillus agaradhaerens</name>
    <name type="common">Bacillus agaradhaerens</name>
    <dbReference type="NCBI Taxonomy" id="76935"/>
    <lineage>
        <taxon>Bacteria</taxon>
        <taxon>Bacillati</taxon>
        <taxon>Bacillota</taxon>
        <taxon>Bacilli</taxon>
        <taxon>Bacillales</taxon>
        <taxon>Bacillaceae</taxon>
    </lineage>
</organism>
<comment type="caution">
    <text evidence="6">The sequence shown here is derived from an EMBL/GenBank/DDBJ whole genome shotgun (WGS) entry which is preliminary data.</text>
</comment>
<evidence type="ECO:0000256" key="1">
    <source>
        <dbReference type="ARBA" id="ARBA00004141"/>
    </source>
</evidence>
<feature type="transmembrane region" description="Helical" evidence="5">
    <location>
        <begin position="12"/>
        <end position="31"/>
    </location>
</feature>
<accession>A0A9Q4B022</accession>
<keyword evidence="3 5" id="KW-1133">Transmembrane helix</keyword>
<feature type="transmembrane region" description="Helical" evidence="5">
    <location>
        <begin position="70"/>
        <end position="91"/>
    </location>
</feature>
<keyword evidence="7" id="KW-1185">Reference proteome</keyword>
<feature type="transmembrane region" description="Helical" evidence="5">
    <location>
        <begin position="46"/>
        <end position="64"/>
    </location>
</feature>